<dbReference type="InterPro" id="IPR011993">
    <property type="entry name" value="PH-like_dom_sf"/>
</dbReference>
<keyword evidence="3" id="KW-1185">Reference proteome</keyword>
<reference evidence="2 3" key="1">
    <citation type="submission" date="2019-05" db="EMBL/GenBank/DDBJ databases">
        <title>Another draft genome of Portunus trituberculatus and its Hox gene families provides insights of decapod evolution.</title>
        <authorList>
            <person name="Jeong J.-H."/>
            <person name="Song I."/>
            <person name="Kim S."/>
            <person name="Choi T."/>
            <person name="Kim D."/>
            <person name="Ryu S."/>
            <person name="Kim W."/>
        </authorList>
    </citation>
    <scope>NUCLEOTIDE SEQUENCE [LARGE SCALE GENOMIC DNA]</scope>
    <source>
        <tissue evidence="2">Muscle</tissue>
    </source>
</reference>
<dbReference type="Gene3D" id="2.30.29.30">
    <property type="entry name" value="Pleckstrin-homology domain (PH domain)/Phosphotyrosine-binding domain (PTB)"/>
    <property type="match status" value="1"/>
</dbReference>
<dbReference type="Proteomes" id="UP000324222">
    <property type="component" value="Unassembled WGS sequence"/>
</dbReference>
<proteinExistence type="predicted"/>
<dbReference type="SUPFAM" id="SSF50729">
    <property type="entry name" value="PH domain-like"/>
    <property type="match status" value="1"/>
</dbReference>
<sequence>MKTCPGNEEANSEVQVAYDCLQYMIEGSSMVKLRANSRQYHRFFRLLDDLSAIRWTPTTKKTSKAQRESSSSFSSYSSS</sequence>
<accession>A0A5B7JGM7</accession>
<organism evidence="2 3">
    <name type="scientific">Portunus trituberculatus</name>
    <name type="common">Swimming crab</name>
    <name type="synonym">Neptunus trituberculatus</name>
    <dbReference type="NCBI Taxonomy" id="210409"/>
    <lineage>
        <taxon>Eukaryota</taxon>
        <taxon>Metazoa</taxon>
        <taxon>Ecdysozoa</taxon>
        <taxon>Arthropoda</taxon>
        <taxon>Crustacea</taxon>
        <taxon>Multicrustacea</taxon>
        <taxon>Malacostraca</taxon>
        <taxon>Eumalacostraca</taxon>
        <taxon>Eucarida</taxon>
        <taxon>Decapoda</taxon>
        <taxon>Pleocyemata</taxon>
        <taxon>Brachyura</taxon>
        <taxon>Eubrachyura</taxon>
        <taxon>Portunoidea</taxon>
        <taxon>Portunidae</taxon>
        <taxon>Portuninae</taxon>
        <taxon>Portunus</taxon>
    </lineage>
</organism>
<evidence type="ECO:0000313" key="3">
    <source>
        <dbReference type="Proteomes" id="UP000324222"/>
    </source>
</evidence>
<dbReference type="OrthoDB" id="269822at2759"/>
<evidence type="ECO:0000313" key="2">
    <source>
        <dbReference type="EMBL" id="MPC92118.1"/>
    </source>
</evidence>
<protein>
    <submittedName>
        <fullName evidence="2">Inactive phospholipase C-like protein 2</fullName>
    </submittedName>
</protein>
<comment type="caution">
    <text evidence="2">The sequence shown here is derived from an EMBL/GenBank/DDBJ whole genome shotgun (WGS) entry which is preliminary data.</text>
</comment>
<gene>
    <name evidence="2" type="primary">Plcl2</name>
    <name evidence="2" type="ORF">E2C01_087190</name>
</gene>
<dbReference type="EMBL" id="VSRR010090175">
    <property type="protein sequence ID" value="MPC92118.1"/>
    <property type="molecule type" value="Genomic_DNA"/>
</dbReference>
<dbReference type="AlphaFoldDB" id="A0A5B7JGM7"/>
<name>A0A5B7JGM7_PORTR</name>
<feature type="compositionally biased region" description="Low complexity" evidence="1">
    <location>
        <begin position="69"/>
        <end position="79"/>
    </location>
</feature>
<evidence type="ECO:0000256" key="1">
    <source>
        <dbReference type="SAM" id="MobiDB-lite"/>
    </source>
</evidence>
<feature type="region of interest" description="Disordered" evidence="1">
    <location>
        <begin position="58"/>
        <end position="79"/>
    </location>
</feature>